<comment type="caution">
    <text evidence="4">The sequence shown here is derived from an EMBL/GenBank/DDBJ whole genome shotgun (WGS) entry which is preliminary data.</text>
</comment>
<sequence>MSLTIDSYIAAKDLSRNKDFVYTSYSINYLDSFQVSLKRLVDLFVSTAFFIVIGWWLFGLIALAISVNSKGPVIFKQLRHGKNNRPFYCYKFRTMKYKANSEFLQAQKNDPRITLVGKFLRSTSLDELPQIFNVLVGEMSIVGPRPHALTMNREYSEKIGRFMCRHMVKPGITGLAQASGYRGEIKNKSDMNFRLAYDLFYIKKWSVLLDLKIILLTFKCIFFNNKNAY</sequence>
<dbReference type="GO" id="GO:0016780">
    <property type="term" value="F:phosphotransferase activity, for other substituted phosphate groups"/>
    <property type="evidence" value="ECO:0007669"/>
    <property type="project" value="TreeGrafter"/>
</dbReference>
<keyword evidence="2" id="KW-0472">Membrane</keyword>
<proteinExistence type="inferred from homology"/>
<dbReference type="RefSeq" id="WP_086541919.1">
    <property type="nucleotide sequence ID" value="NZ_MSSW01000037.1"/>
</dbReference>
<keyword evidence="2" id="KW-1133">Transmembrane helix</keyword>
<feature type="domain" description="Bacterial sugar transferase" evidence="3">
    <location>
        <begin position="38"/>
        <end position="222"/>
    </location>
</feature>
<reference evidence="4 5" key="1">
    <citation type="submission" date="2018-08" db="EMBL/GenBank/DDBJ databases">
        <title>Genomic Encyclopedia of Archaeal and Bacterial Type Strains, Phase II (KMG-II): from individual species to whole genera.</title>
        <authorList>
            <person name="Goeker M."/>
        </authorList>
    </citation>
    <scope>NUCLEOTIDE SEQUENCE [LARGE SCALE GENOMIC DNA]</scope>
    <source>
        <strain evidence="4 5">DSM 15986</strain>
    </source>
</reference>
<dbReference type="OrthoDB" id="9808602at2"/>
<accession>A0A3E0DF64</accession>
<keyword evidence="4" id="KW-0808">Transferase</keyword>
<dbReference type="InterPro" id="IPR003362">
    <property type="entry name" value="Bact_transf"/>
</dbReference>
<organism evidence="4 5">
    <name type="scientific">Algoriphagus antarcticus</name>
    <dbReference type="NCBI Taxonomy" id="238540"/>
    <lineage>
        <taxon>Bacteria</taxon>
        <taxon>Pseudomonadati</taxon>
        <taxon>Bacteroidota</taxon>
        <taxon>Cytophagia</taxon>
        <taxon>Cytophagales</taxon>
        <taxon>Cyclobacteriaceae</taxon>
        <taxon>Algoriphagus</taxon>
    </lineage>
</organism>
<dbReference type="Proteomes" id="UP000256405">
    <property type="component" value="Unassembled WGS sequence"/>
</dbReference>
<evidence type="ECO:0000313" key="5">
    <source>
        <dbReference type="Proteomes" id="UP000256405"/>
    </source>
</evidence>
<feature type="transmembrane region" description="Helical" evidence="2">
    <location>
        <begin position="43"/>
        <end position="67"/>
    </location>
</feature>
<evidence type="ECO:0000256" key="1">
    <source>
        <dbReference type="ARBA" id="ARBA00006464"/>
    </source>
</evidence>
<dbReference type="PANTHER" id="PTHR30576:SF0">
    <property type="entry name" value="UNDECAPRENYL-PHOSPHATE N-ACETYLGALACTOSAMINYL 1-PHOSPHATE TRANSFERASE-RELATED"/>
    <property type="match status" value="1"/>
</dbReference>
<keyword evidence="2" id="KW-0812">Transmembrane</keyword>
<dbReference type="EMBL" id="QUNF01000028">
    <property type="protein sequence ID" value="REG81213.1"/>
    <property type="molecule type" value="Genomic_DNA"/>
</dbReference>
<evidence type="ECO:0000259" key="3">
    <source>
        <dbReference type="Pfam" id="PF02397"/>
    </source>
</evidence>
<name>A0A3E0DF64_9BACT</name>
<comment type="similarity">
    <text evidence="1">Belongs to the bacterial sugar transferase family.</text>
</comment>
<gene>
    <name evidence="4" type="ORF">C8N25_1283</name>
</gene>
<keyword evidence="5" id="KW-1185">Reference proteome</keyword>
<protein>
    <submittedName>
        <fullName evidence="4">Putative colanic acid biosynthesis UDP-glucose lipid carrier transferase</fullName>
    </submittedName>
</protein>
<dbReference type="AlphaFoldDB" id="A0A3E0DF64"/>
<evidence type="ECO:0000256" key="2">
    <source>
        <dbReference type="SAM" id="Phobius"/>
    </source>
</evidence>
<dbReference type="Pfam" id="PF02397">
    <property type="entry name" value="Bac_transf"/>
    <property type="match status" value="1"/>
</dbReference>
<evidence type="ECO:0000313" key="4">
    <source>
        <dbReference type="EMBL" id="REG81213.1"/>
    </source>
</evidence>
<dbReference type="PANTHER" id="PTHR30576">
    <property type="entry name" value="COLANIC BIOSYNTHESIS UDP-GLUCOSE LIPID CARRIER TRANSFERASE"/>
    <property type="match status" value="1"/>
</dbReference>